<dbReference type="OMA" id="WGLDVWQ"/>
<dbReference type="STRING" id="1237896.T0KZ70"/>
<gene>
    <name evidence="1" type="ORF">CGLO_02406</name>
</gene>
<accession>T0KZ70</accession>
<dbReference type="AlphaFoldDB" id="T0KZ70"/>
<organism evidence="1 2">
    <name type="scientific">Colletotrichum gloeosporioides (strain Cg-14)</name>
    <name type="common">Anthracnose fungus</name>
    <name type="synonym">Glomerella cingulata</name>
    <dbReference type="NCBI Taxonomy" id="1237896"/>
    <lineage>
        <taxon>Eukaryota</taxon>
        <taxon>Fungi</taxon>
        <taxon>Dikarya</taxon>
        <taxon>Ascomycota</taxon>
        <taxon>Pezizomycotina</taxon>
        <taxon>Sordariomycetes</taxon>
        <taxon>Hypocreomycetidae</taxon>
        <taxon>Glomerellales</taxon>
        <taxon>Glomerellaceae</taxon>
        <taxon>Colletotrichum</taxon>
        <taxon>Colletotrichum gloeosporioides species complex</taxon>
    </lineage>
</organism>
<dbReference type="Gene3D" id="3.40.30.10">
    <property type="entry name" value="Glutaredoxin"/>
    <property type="match status" value="2"/>
</dbReference>
<dbReference type="OrthoDB" id="427280at2759"/>
<dbReference type="InterPro" id="IPR036249">
    <property type="entry name" value="Thioredoxin-like_sf"/>
</dbReference>
<evidence type="ECO:0000313" key="1">
    <source>
        <dbReference type="EMBL" id="EQB57459.1"/>
    </source>
</evidence>
<sequence>MGQALIYQRTEQAATIIAHVDMAVNDEDDDDANDDANDLYFTMSCLHHQDELQQAPIPVERLYNLARMADNIWLSLLASGTYAEDQAPLAEPTPGLRLVAFVNESHGTRKALAQEWDTVRSKTKVPLEWVADCPNDSRCPSPPPETIPEILLYRGPEHVAVYAGPQTADEILRFIDRAKRSFQIPAHVSPEEADGFKDVDDFVCIAHLQPSETSLREAFEDVAKKYWTEFTFGVVDTQAADSKVVCYKRDDASTHTSSSPDGLDSWLIEASRPLITDLSRATHDRLLKRGWPMVYIFHPSAATRASIRAQLSSFAKSQYASLTSVTVDPAYFPDLPSKLGLDPARDGYPAGAVHQLSNGRVYRYPKDRGFTPKELQGWGLDVWQGRVKPWTPPGQEEPKEEKAGGANVRIVGSSNLKVKNIPGLKIKIGGRERDEL</sequence>
<dbReference type="EMBL" id="AMYD01000491">
    <property type="protein sequence ID" value="EQB57459.1"/>
    <property type="molecule type" value="Genomic_DNA"/>
</dbReference>
<dbReference type="Pfam" id="PF13848">
    <property type="entry name" value="Thioredoxin_6"/>
    <property type="match status" value="1"/>
</dbReference>
<evidence type="ECO:0000313" key="2">
    <source>
        <dbReference type="Proteomes" id="UP000015530"/>
    </source>
</evidence>
<name>T0KZ70_COLGC</name>
<comment type="caution">
    <text evidence="1">The sequence shown here is derived from an EMBL/GenBank/DDBJ whole genome shotgun (WGS) entry which is preliminary data.</text>
</comment>
<evidence type="ECO:0008006" key="3">
    <source>
        <dbReference type="Google" id="ProtNLM"/>
    </source>
</evidence>
<dbReference type="HOGENOM" id="CLU_025879_0_1_1"/>
<proteinExistence type="predicted"/>
<dbReference type="Proteomes" id="UP000015530">
    <property type="component" value="Unassembled WGS sequence"/>
</dbReference>
<reference evidence="2" key="1">
    <citation type="journal article" date="2013" name="Mol. Plant Microbe Interact.">
        <title>Global aspects of pacC regulation of pathogenicity genes in Colletotrichum gloeosporioides as revealed by transcriptome analysis.</title>
        <authorList>
            <person name="Alkan N."/>
            <person name="Meng X."/>
            <person name="Friedlander G."/>
            <person name="Reuveni E."/>
            <person name="Sukno S."/>
            <person name="Sherman A."/>
            <person name="Thon M."/>
            <person name="Fluhr R."/>
            <person name="Prusky D."/>
        </authorList>
    </citation>
    <scope>NUCLEOTIDE SEQUENCE [LARGE SCALE GENOMIC DNA]</scope>
    <source>
        <strain evidence="2">Cg-14</strain>
    </source>
</reference>
<protein>
    <recommendedName>
        <fullName evidence="3">Thioredoxin domain-containing protein</fullName>
    </recommendedName>
</protein>
<dbReference type="SUPFAM" id="SSF52833">
    <property type="entry name" value="Thioredoxin-like"/>
    <property type="match status" value="1"/>
</dbReference>